<comment type="subcellular location">
    <subcellularLocation>
        <location evidence="1">Membrane</location>
        <topology evidence="1">Multi-pass membrane protein</topology>
    </subcellularLocation>
</comment>
<dbReference type="AlphaFoldDB" id="A0A8D8EXR2"/>
<feature type="domain" description="ABC-2 type transporter transmembrane" evidence="6">
    <location>
        <begin position="33"/>
        <end position="100"/>
    </location>
</feature>
<dbReference type="GO" id="GO:0005524">
    <property type="term" value="F:ATP binding"/>
    <property type="evidence" value="ECO:0007669"/>
    <property type="project" value="UniProtKB-KW"/>
</dbReference>
<protein>
    <submittedName>
        <fullName evidence="7">ATP-binding cassette sub-family G member 4</fullName>
    </submittedName>
</protein>
<keyword evidence="7" id="KW-0067">ATP-binding</keyword>
<organism evidence="7">
    <name type="scientific">Culex pipiens</name>
    <name type="common">House mosquito</name>
    <dbReference type="NCBI Taxonomy" id="7175"/>
    <lineage>
        <taxon>Eukaryota</taxon>
        <taxon>Metazoa</taxon>
        <taxon>Ecdysozoa</taxon>
        <taxon>Arthropoda</taxon>
        <taxon>Hexapoda</taxon>
        <taxon>Insecta</taxon>
        <taxon>Pterygota</taxon>
        <taxon>Neoptera</taxon>
        <taxon>Endopterygota</taxon>
        <taxon>Diptera</taxon>
        <taxon>Nematocera</taxon>
        <taxon>Culicoidea</taxon>
        <taxon>Culicidae</taxon>
        <taxon>Culicinae</taxon>
        <taxon>Culicini</taxon>
        <taxon>Culex</taxon>
        <taxon>Culex</taxon>
    </lineage>
</organism>
<evidence type="ECO:0000313" key="7">
    <source>
        <dbReference type="EMBL" id="CAG6451827.1"/>
    </source>
</evidence>
<evidence type="ECO:0000256" key="4">
    <source>
        <dbReference type="ARBA" id="ARBA00023136"/>
    </source>
</evidence>
<dbReference type="Pfam" id="PF01061">
    <property type="entry name" value="ABC2_membrane"/>
    <property type="match status" value="1"/>
</dbReference>
<feature type="transmembrane region" description="Helical" evidence="5">
    <location>
        <begin position="84"/>
        <end position="109"/>
    </location>
</feature>
<keyword evidence="2 5" id="KW-0812">Transmembrane</keyword>
<feature type="transmembrane region" description="Helical" evidence="5">
    <location>
        <begin position="49"/>
        <end position="72"/>
    </location>
</feature>
<evidence type="ECO:0000256" key="3">
    <source>
        <dbReference type="ARBA" id="ARBA00022989"/>
    </source>
</evidence>
<proteinExistence type="predicted"/>
<sequence length="113" mass="12852">MGMVADGTPYRNTCLVAATTGSRRRYAIPQWKQFSVLLRRSLRSTTRDFFFAQLRVIAHILVAFLLGMVFYNCGKDASTAMTNAAAMFFFHMFIFFGNAMPCTITCEFLPRLL</sequence>
<reference evidence="7" key="1">
    <citation type="submission" date="2021-05" db="EMBL/GenBank/DDBJ databases">
        <authorList>
            <person name="Alioto T."/>
            <person name="Alioto T."/>
            <person name="Gomez Garrido J."/>
        </authorList>
    </citation>
    <scope>NUCLEOTIDE SEQUENCE</scope>
</reference>
<evidence type="ECO:0000256" key="2">
    <source>
        <dbReference type="ARBA" id="ARBA00022692"/>
    </source>
</evidence>
<keyword evidence="3 5" id="KW-1133">Transmembrane helix</keyword>
<dbReference type="GO" id="GO:0140359">
    <property type="term" value="F:ABC-type transporter activity"/>
    <property type="evidence" value="ECO:0007669"/>
    <property type="project" value="InterPro"/>
</dbReference>
<accession>A0A8D8EXR2</accession>
<name>A0A8D8EXR2_CULPI</name>
<keyword evidence="7" id="KW-0547">Nucleotide-binding</keyword>
<evidence type="ECO:0000256" key="5">
    <source>
        <dbReference type="SAM" id="Phobius"/>
    </source>
</evidence>
<evidence type="ECO:0000259" key="6">
    <source>
        <dbReference type="Pfam" id="PF01061"/>
    </source>
</evidence>
<keyword evidence="4 5" id="KW-0472">Membrane</keyword>
<dbReference type="EMBL" id="HBUE01019329">
    <property type="protein sequence ID" value="CAG6451827.1"/>
    <property type="molecule type" value="Transcribed_RNA"/>
</dbReference>
<dbReference type="InterPro" id="IPR013525">
    <property type="entry name" value="ABC2_TM"/>
</dbReference>
<dbReference type="GO" id="GO:0016020">
    <property type="term" value="C:membrane"/>
    <property type="evidence" value="ECO:0007669"/>
    <property type="project" value="UniProtKB-SubCell"/>
</dbReference>
<evidence type="ECO:0000256" key="1">
    <source>
        <dbReference type="ARBA" id="ARBA00004141"/>
    </source>
</evidence>